<protein>
    <recommendedName>
        <fullName evidence="4">Reverse transcriptase zinc-binding domain-containing protein</fullName>
    </recommendedName>
</protein>
<evidence type="ECO:0008006" key="4">
    <source>
        <dbReference type="Google" id="ProtNLM"/>
    </source>
</evidence>
<evidence type="ECO:0000313" key="3">
    <source>
        <dbReference type="Proteomes" id="UP000836841"/>
    </source>
</evidence>
<sequence>MNRALHVGENLLSRGLLEGSYCNRCGAFETTEHLFLYCPFAKEDLPPSHGNGIRANLSLDSLEPLADKKPIGFRSQTFLGPGDSFQDPMRCARVATRSSAPGADQTKDESQPTPQPNLANPGLHRCSLASRLKNGGTRLGFQRSSEHMHISRSTDRAIGCYRLLLLSWLKPSSYSQLSKKPVKQITIGFFGKKIGKEWRKKV</sequence>
<proteinExistence type="predicted"/>
<accession>A0AAU9RTV0</accession>
<feature type="region of interest" description="Disordered" evidence="1">
    <location>
        <begin position="94"/>
        <end position="122"/>
    </location>
</feature>
<evidence type="ECO:0000313" key="2">
    <source>
        <dbReference type="EMBL" id="CAH2052040.1"/>
    </source>
</evidence>
<name>A0AAU9RTV0_THLAR</name>
<organism evidence="2 3">
    <name type="scientific">Thlaspi arvense</name>
    <name type="common">Field penny-cress</name>
    <dbReference type="NCBI Taxonomy" id="13288"/>
    <lineage>
        <taxon>Eukaryota</taxon>
        <taxon>Viridiplantae</taxon>
        <taxon>Streptophyta</taxon>
        <taxon>Embryophyta</taxon>
        <taxon>Tracheophyta</taxon>
        <taxon>Spermatophyta</taxon>
        <taxon>Magnoliopsida</taxon>
        <taxon>eudicotyledons</taxon>
        <taxon>Gunneridae</taxon>
        <taxon>Pentapetalae</taxon>
        <taxon>rosids</taxon>
        <taxon>malvids</taxon>
        <taxon>Brassicales</taxon>
        <taxon>Brassicaceae</taxon>
        <taxon>Thlaspideae</taxon>
        <taxon>Thlaspi</taxon>
    </lineage>
</organism>
<dbReference type="Proteomes" id="UP000836841">
    <property type="component" value="Chromosome 3"/>
</dbReference>
<evidence type="ECO:0000256" key="1">
    <source>
        <dbReference type="SAM" id="MobiDB-lite"/>
    </source>
</evidence>
<reference evidence="2 3" key="1">
    <citation type="submission" date="2022-03" db="EMBL/GenBank/DDBJ databases">
        <authorList>
            <person name="Nunn A."/>
            <person name="Chopra R."/>
            <person name="Nunn A."/>
            <person name="Contreras Garrido A."/>
        </authorList>
    </citation>
    <scope>NUCLEOTIDE SEQUENCE [LARGE SCALE GENOMIC DNA]</scope>
</reference>
<keyword evidence="3" id="KW-1185">Reference proteome</keyword>
<dbReference type="EMBL" id="OU466859">
    <property type="protein sequence ID" value="CAH2052040.1"/>
    <property type="molecule type" value="Genomic_DNA"/>
</dbReference>
<dbReference type="AlphaFoldDB" id="A0AAU9RTV0"/>
<gene>
    <name evidence="2" type="ORF">TAV2_LOCUS9446</name>
</gene>